<sequence>MHASKGLHIKFQVILTTFDPVLMLRSEIKPTGGEAPQNHGTQIRANGSSQNDSNRLPVKFQVNRTSDDCTSKLDIFCMVKSSQASTGPQTASKLK</sequence>
<gene>
    <name evidence="1" type="ORF">MRB53_028531</name>
</gene>
<dbReference type="EMBL" id="CM056817">
    <property type="protein sequence ID" value="KAJ8620002.1"/>
    <property type="molecule type" value="Genomic_DNA"/>
</dbReference>
<dbReference type="Proteomes" id="UP001234297">
    <property type="component" value="Chromosome 9"/>
</dbReference>
<keyword evidence="2" id="KW-1185">Reference proteome</keyword>
<proteinExistence type="predicted"/>
<evidence type="ECO:0000313" key="1">
    <source>
        <dbReference type="EMBL" id="KAJ8620002.1"/>
    </source>
</evidence>
<accession>A0ACC2KG57</accession>
<name>A0ACC2KG57_PERAE</name>
<reference evidence="1 2" key="1">
    <citation type="journal article" date="2022" name="Hortic Res">
        <title>A haplotype resolved chromosomal level avocado genome allows analysis of novel avocado genes.</title>
        <authorList>
            <person name="Nath O."/>
            <person name="Fletcher S.J."/>
            <person name="Hayward A."/>
            <person name="Shaw L.M."/>
            <person name="Masouleh A.K."/>
            <person name="Furtado A."/>
            <person name="Henry R.J."/>
            <person name="Mitter N."/>
        </authorList>
    </citation>
    <scope>NUCLEOTIDE SEQUENCE [LARGE SCALE GENOMIC DNA]</scope>
    <source>
        <strain evidence="2">cv. Hass</strain>
    </source>
</reference>
<protein>
    <submittedName>
        <fullName evidence="1">Uncharacterized protein</fullName>
    </submittedName>
</protein>
<evidence type="ECO:0000313" key="2">
    <source>
        <dbReference type="Proteomes" id="UP001234297"/>
    </source>
</evidence>
<comment type="caution">
    <text evidence="1">The sequence shown here is derived from an EMBL/GenBank/DDBJ whole genome shotgun (WGS) entry which is preliminary data.</text>
</comment>
<organism evidence="1 2">
    <name type="scientific">Persea americana</name>
    <name type="common">Avocado</name>
    <dbReference type="NCBI Taxonomy" id="3435"/>
    <lineage>
        <taxon>Eukaryota</taxon>
        <taxon>Viridiplantae</taxon>
        <taxon>Streptophyta</taxon>
        <taxon>Embryophyta</taxon>
        <taxon>Tracheophyta</taxon>
        <taxon>Spermatophyta</taxon>
        <taxon>Magnoliopsida</taxon>
        <taxon>Magnoliidae</taxon>
        <taxon>Laurales</taxon>
        <taxon>Lauraceae</taxon>
        <taxon>Persea</taxon>
    </lineage>
</organism>